<evidence type="ECO:0000256" key="6">
    <source>
        <dbReference type="SAM" id="Phobius"/>
    </source>
</evidence>
<dbReference type="RefSeq" id="WP_009533297.1">
    <property type="nucleotide sequence ID" value="NZ_CAUQEI010000010.1"/>
</dbReference>
<feature type="transmembrane region" description="Helical" evidence="6">
    <location>
        <begin position="224"/>
        <end position="245"/>
    </location>
</feature>
<dbReference type="Proteomes" id="UP000018466">
    <property type="component" value="Unassembled WGS sequence"/>
</dbReference>
<dbReference type="InterPro" id="IPR051611">
    <property type="entry name" value="ECF_transporter_component"/>
</dbReference>
<evidence type="ECO:0000256" key="3">
    <source>
        <dbReference type="ARBA" id="ARBA00022692"/>
    </source>
</evidence>
<protein>
    <recommendedName>
        <fullName evidence="9">Cobalt transport protein</fullName>
    </recommendedName>
</protein>
<dbReference type="CDD" id="cd16914">
    <property type="entry name" value="EcfT"/>
    <property type="match status" value="1"/>
</dbReference>
<evidence type="ECO:0008006" key="9">
    <source>
        <dbReference type="Google" id="ProtNLM"/>
    </source>
</evidence>
<feature type="transmembrane region" description="Helical" evidence="6">
    <location>
        <begin position="42"/>
        <end position="59"/>
    </location>
</feature>
<keyword evidence="4 6" id="KW-1133">Transmembrane helix</keyword>
<keyword evidence="2" id="KW-1003">Cell membrane</keyword>
<sequence>MSNPVHFSYQLKTQSRGLTFDPRTKILLLIEMDILLFLGRSIRYESGLFLLCVLILFIGEQRRTALKCAGIFFLFVLTQQIIAPYLMNPFVSLVHFIVVIVRKVLPAFMLAKWLIATTDVSEFVAAMWKCKIPQNIIVTTSVVFRCFLTIREEWKAIQTAMQMRGIALNLRNMITKPSETIIHLLVPLFISVLNISDELAAAALCRGLDNPGPHTCMREVHFRWYDVGIVSVITAALAVISMLVIKGDHL</sequence>
<comment type="caution">
    <text evidence="7">The sequence shown here is derived from an EMBL/GenBank/DDBJ whole genome shotgun (WGS) entry which is preliminary data.</text>
</comment>
<dbReference type="AlphaFoldDB" id="A0AA37DG89"/>
<dbReference type="EMBL" id="AGEL01000007">
    <property type="protein sequence ID" value="EHO16766.1"/>
    <property type="molecule type" value="Genomic_DNA"/>
</dbReference>
<evidence type="ECO:0000313" key="8">
    <source>
        <dbReference type="Proteomes" id="UP000018466"/>
    </source>
</evidence>
<evidence type="ECO:0000256" key="4">
    <source>
        <dbReference type="ARBA" id="ARBA00022989"/>
    </source>
</evidence>
<dbReference type="PANTHER" id="PTHR34857:SF2">
    <property type="entry name" value="SLL0384 PROTEIN"/>
    <property type="match status" value="1"/>
</dbReference>
<evidence type="ECO:0000256" key="5">
    <source>
        <dbReference type="ARBA" id="ARBA00023136"/>
    </source>
</evidence>
<keyword evidence="5 6" id="KW-0472">Membrane</keyword>
<evidence type="ECO:0000256" key="1">
    <source>
        <dbReference type="ARBA" id="ARBA00004141"/>
    </source>
</evidence>
<gene>
    <name evidence="7" type="ORF">HMPREF9623_01465</name>
</gene>
<evidence type="ECO:0000256" key="2">
    <source>
        <dbReference type="ARBA" id="ARBA00022475"/>
    </source>
</evidence>
<reference evidence="7 8" key="1">
    <citation type="submission" date="2011-10" db="EMBL/GenBank/DDBJ databases">
        <title>The Genome Sequence of Lachnospiraceae bacterium ACC2.</title>
        <authorList>
            <consortium name="The Broad Institute Genome Sequencing Platform"/>
            <person name="Earl A."/>
            <person name="Ward D."/>
            <person name="Feldgarden M."/>
            <person name="Gevers D."/>
            <person name="Sizova M."/>
            <person name="Hazen A."/>
            <person name="Epstein S."/>
            <person name="Young S.K."/>
            <person name="Zeng Q."/>
            <person name="Gargeya S."/>
            <person name="Fitzgerald M."/>
            <person name="Haas B."/>
            <person name="Abouelleil A."/>
            <person name="Alvarado L."/>
            <person name="Arachchi H.M."/>
            <person name="Berlin A."/>
            <person name="Brown A."/>
            <person name="Chapman S.B."/>
            <person name="Chen Z."/>
            <person name="Dunbar C."/>
            <person name="Freedman E."/>
            <person name="Gearin G."/>
            <person name="Goldberg J."/>
            <person name="Griggs A."/>
            <person name="Gujja S."/>
            <person name="Heiman D."/>
            <person name="Howarth C."/>
            <person name="Larson L."/>
            <person name="Lui A."/>
            <person name="MacDonald P.J.P."/>
            <person name="Montmayeur A."/>
            <person name="Murphy C."/>
            <person name="Neiman D."/>
            <person name="Pearson M."/>
            <person name="Priest M."/>
            <person name="Roberts A."/>
            <person name="Saif S."/>
            <person name="Shea T."/>
            <person name="Shenoy N."/>
            <person name="Sisk P."/>
            <person name="Stolte C."/>
            <person name="Sykes S."/>
            <person name="Wortman J."/>
            <person name="Nusbaum C."/>
            <person name="Birren B."/>
        </authorList>
    </citation>
    <scope>NUCLEOTIDE SEQUENCE [LARGE SCALE GENOMIC DNA]</scope>
    <source>
        <strain evidence="7 8">ACC2</strain>
    </source>
</reference>
<name>A0AA37DG89_9FIRM</name>
<dbReference type="InterPro" id="IPR003339">
    <property type="entry name" value="ABC/ECF_trnsptr_transmembrane"/>
</dbReference>
<evidence type="ECO:0000313" key="7">
    <source>
        <dbReference type="EMBL" id="EHO16766.1"/>
    </source>
</evidence>
<accession>A0AA37DG89</accession>
<feature type="transmembrane region" description="Helical" evidence="6">
    <location>
        <begin position="66"/>
        <end position="87"/>
    </location>
</feature>
<comment type="subcellular location">
    <subcellularLocation>
        <location evidence="1">Membrane</location>
        <topology evidence="1">Multi-pass membrane protein</topology>
    </subcellularLocation>
</comment>
<dbReference type="Pfam" id="PF02361">
    <property type="entry name" value="CbiQ"/>
    <property type="match status" value="1"/>
</dbReference>
<proteinExistence type="predicted"/>
<dbReference type="GeneID" id="86941208"/>
<dbReference type="GO" id="GO:0005886">
    <property type="term" value="C:plasma membrane"/>
    <property type="evidence" value="ECO:0007669"/>
    <property type="project" value="UniProtKB-ARBA"/>
</dbReference>
<feature type="transmembrane region" description="Helical" evidence="6">
    <location>
        <begin position="93"/>
        <end position="115"/>
    </location>
</feature>
<keyword evidence="3 6" id="KW-0812">Transmembrane</keyword>
<keyword evidence="8" id="KW-1185">Reference proteome</keyword>
<organism evidence="7 8">
    <name type="scientific">Stomatobaculum longum</name>
    <dbReference type="NCBI Taxonomy" id="796942"/>
    <lineage>
        <taxon>Bacteria</taxon>
        <taxon>Bacillati</taxon>
        <taxon>Bacillota</taxon>
        <taxon>Clostridia</taxon>
        <taxon>Lachnospirales</taxon>
        <taxon>Lachnospiraceae</taxon>
        <taxon>Stomatobaculum</taxon>
    </lineage>
</organism>
<dbReference type="PANTHER" id="PTHR34857">
    <property type="entry name" value="SLL0384 PROTEIN"/>
    <property type="match status" value="1"/>
</dbReference>